<evidence type="ECO:0000313" key="6">
    <source>
        <dbReference type="EMBL" id="OOG22733.1"/>
    </source>
</evidence>
<gene>
    <name evidence="6" type="ORF">B1C78_14170</name>
</gene>
<keyword evidence="4" id="KW-0472">Membrane</keyword>
<dbReference type="GO" id="GO:0097347">
    <property type="term" value="C:TAM protein secretion complex"/>
    <property type="evidence" value="ECO:0007669"/>
    <property type="project" value="TreeGrafter"/>
</dbReference>
<evidence type="ECO:0000256" key="4">
    <source>
        <dbReference type="ARBA" id="ARBA00023136"/>
    </source>
</evidence>
<keyword evidence="2" id="KW-0812">Transmembrane</keyword>
<sequence length="1355" mass="146043">MIRRLIIGILIVFIAVATLLTVLLGTEPGARWIVKQAAGLAPGTLTVERVRGTLLQGLELEGIDFEDEDENVNARLESLAVRVNAAALFAARLSVTRLDAHGLNLRIRPDPDPAPTEPFRLPDTVALPIAVDLAPARFTDLSVQIGDAEPVLIHEIRLAAEADRDAARISTLVIDAPDFHVDLTARAGLAAPFPLNAELHWRVRLPEPLSSGFQAPEGRGQLSLEGDLDRLALEHRVNAPLQLSGSGVLRDLPRDLRWDLVHRWQAFNWHQPDFGIVAMDSGELHSEGTLDEFTLALDTGVTLPDVPSQHIKLTATGNTEAFSSFTLGLTGDSGRLAVQGSAGWLPEPVWDVTVSGRDLDPGVFNPDVPGRLDLDAQVAGRVDASGTPDVRVDALTLTGSLLDEDIRLEGSARLSDTQLTTPGVTLSTPEGTLTAQGVAGWDPQPHWDLRVQGQDLDPGRWLADWPGRLDLALDSTGRLEDGNAVHGDVRLERLEGRLADHRVSARGDATLLGHGLSTPGMELALDDARLTVSGDTHWAPVISWDLRVQARNLDPGMVDPQWAGRLNLQGRSDGHLDTELGVEAFIRLDRLEGTLRDLPVSARGEARIEEGRRIVTPGLQASMGENRIELEGRAQADAADLNYVIDAPALDVLWPGLRGALSGDGRITGDWQRPALDLRLRGSGLGYEAWSLEYLSLEASGALDGADPLTLSLEAADLALDAQTLASSVQLTARGREDAHEVLLDARTAEGVVGLGLQGRMTEAPGWSGEVVRLEFSETRLGDWTLDGPAALEADAARISLALLCVKRDDAALCLAGERQEVAGLVAQAELSGFLLPWLAEWLPDNVTADGVLSADVRLRHDAQGLTGQARARVDEGTLRVLTPDGEHEDIPFRDVRVDAEKSNGVIETTAGLSFLERGQATARLLLTPEGDTHRLAGSARADLEELRWLEVAAPQVRDLTGRLQANLDVSGTLETPDFRGDVRLSEGRALIPEAGIELTDMHLHGAAEGLDRLTLSGGVRSGPGALELSGEMGLTPEGAPWARMALEGDRFRAVRRPEAQVLVSPDLTMELEGRLIRLDGRLTIPEANIELRELPPQAVSVSRDEVIVDAEADDEPPWQVYSTVTVILGDQVRLSGFGLTARLAGEVAVEDSPARPTRVEGEIRVEDGRYRAYGQNLIVERGVLVFQGPADNPGLDIRAVRRVPAYNVTAGLAIGGTLQDPRSRVFSTPAMEDSEAMSFLLTGRPLSGASEADANVLATAIAAFGVEQGGMLTEQIGQAVGLDEFVLDSEGDVDQSALMMGKQLSSRLYLRYTVGLFERASSLMLRYSLTRTLSLETRTSDEAQSMDLIYRRER</sequence>
<dbReference type="STRING" id="108003.B1C78_14170"/>
<evidence type="ECO:0000259" key="5">
    <source>
        <dbReference type="Pfam" id="PF04357"/>
    </source>
</evidence>
<dbReference type="GO" id="GO:0009306">
    <property type="term" value="P:protein secretion"/>
    <property type="evidence" value="ECO:0007669"/>
    <property type="project" value="InterPro"/>
</dbReference>
<dbReference type="GO" id="GO:0005886">
    <property type="term" value="C:plasma membrane"/>
    <property type="evidence" value="ECO:0007669"/>
    <property type="project" value="InterPro"/>
</dbReference>
<dbReference type="PANTHER" id="PTHR36985:SF1">
    <property type="entry name" value="TRANSLOCATION AND ASSEMBLY MODULE SUBUNIT TAMB"/>
    <property type="match status" value="1"/>
</dbReference>
<dbReference type="PANTHER" id="PTHR36985">
    <property type="entry name" value="TRANSLOCATION AND ASSEMBLY MODULE SUBUNIT TAMB"/>
    <property type="match status" value="1"/>
</dbReference>
<keyword evidence="3" id="KW-1133">Transmembrane helix</keyword>
<dbReference type="EMBL" id="MVBK01000096">
    <property type="protein sequence ID" value="OOG22733.1"/>
    <property type="molecule type" value="Genomic_DNA"/>
</dbReference>
<dbReference type="Proteomes" id="UP000189462">
    <property type="component" value="Unassembled WGS sequence"/>
</dbReference>
<accession>A0A1V3NCR9</accession>
<organism evidence="6 7">
    <name type="scientific">Thioalkalivibrio denitrificans</name>
    <dbReference type="NCBI Taxonomy" id="108003"/>
    <lineage>
        <taxon>Bacteria</taxon>
        <taxon>Pseudomonadati</taxon>
        <taxon>Pseudomonadota</taxon>
        <taxon>Gammaproteobacteria</taxon>
        <taxon>Chromatiales</taxon>
        <taxon>Ectothiorhodospiraceae</taxon>
        <taxon>Thioalkalivibrio</taxon>
    </lineage>
</organism>
<evidence type="ECO:0000256" key="2">
    <source>
        <dbReference type="ARBA" id="ARBA00022692"/>
    </source>
</evidence>
<keyword evidence="7" id="KW-1185">Reference proteome</keyword>
<proteinExistence type="predicted"/>
<comment type="subcellular location">
    <subcellularLocation>
        <location evidence="1">Membrane</location>
        <topology evidence="1">Single-pass membrane protein</topology>
    </subcellularLocation>
</comment>
<dbReference type="Pfam" id="PF04357">
    <property type="entry name" value="TamB"/>
    <property type="match status" value="1"/>
</dbReference>
<evidence type="ECO:0000313" key="7">
    <source>
        <dbReference type="Proteomes" id="UP000189462"/>
    </source>
</evidence>
<reference evidence="6 7" key="1">
    <citation type="submission" date="2017-02" db="EMBL/GenBank/DDBJ databases">
        <title>Genomic diversity within the haloalkaliphilic genus Thioalkalivibrio.</title>
        <authorList>
            <person name="Ahn A.-C."/>
            <person name="Meier-Kolthoff J."/>
            <person name="Overmars L."/>
            <person name="Richter M."/>
            <person name="Woyke T."/>
            <person name="Sorokin D.Y."/>
            <person name="Muyzer G."/>
        </authorList>
    </citation>
    <scope>NUCLEOTIDE SEQUENCE [LARGE SCALE GENOMIC DNA]</scope>
    <source>
        <strain evidence="6 7">ALJD</strain>
    </source>
</reference>
<protein>
    <recommendedName>
        <fullName evidence="5">Translocation and assembly module TamB C-terminal domain-containing protein</fullName>
    </recommendedName>
</protein>
<dbReference type="OrthoDB" id="5555605at2"/>
<comment type="caution">
    <text evidence="6">The sequence shown here is derived from an EMBL/GenBank/DDBJ whole genome shotgun (WGS) entry which is preliminary data.</text>
</comment>
<evidence type="ECO:0000256" key="1">
    <source>
        <dbReference type="ARBA" id="ARBA00004167"/>
    </source>
</evidence>
<feature type="domain" description="Translocation and assembly module TamB C-terminal" evidence="5">
    <location>
        <begin position="1023"/>
        <end position="1354"/>
    </location>
</feature>
<name>A0A1V3NCR9_9GAMM</name>
<dbReference type="InterPro" id="IPR007452">
    <property type="entry name" value="TamB_C"/>
</dbReference>
<evidence type="ECO:0000256" key="3">
    <source>
        <dbReference type="ARBA" id="ARBA00022989"/>
    </source>
</evidence>